<dbReference type="PIRSF" id="PIRSF000137">
    <property type="entry name" value="Alcohol_oxidase"/>
    <property type="match status" value="1"/>
</dbReference>
<dbReference type="InterPro" id="IPR000172">
    <property type="entry name" value="GMC_OxRdtase_N"/>
</dbReference>
<dbReference type="InterPro" id="IPR012132">
    <property type="entry name" value="GMC_OxRdtase"/>
</dbReference>
<accession>A0ABX2CIH1</accession>
<comment type="similarity">
    <text evidence="2 5">Belongs to the GMC oxidoreductase family.</text>
</comment>
<comment type="caution">
    <text evidence="8">The sequence shown here is derived from an EMBL/GenBank/DDBJ whole genome shotgun (WGS) entry which is preliminary data.</text>
</comment>
<dbReference type="PANTHER" id="PTHR11552:SF147">
    <property type="entry name" value="CHOLINE DEHYDROGENASE, MITOCHONDRIAL"/>
    <property type="match status" value="1"/>
</dbReference>
<keyword evidence="3 5" id="KW-0285">Flavoprotein</keyword>
<evidence type="ECO:0000256" key="5">
    <source>
        <dbReference type="RuleBase" id="RU003968"/>
    </source>
</evidence>
<evidence type="ECO:0000313" key="8">
    <source>
        <dbReference type="EMBL" id="NPU68016.1"/>
    </source>
</evidence>
<dbReference type="Gene3D" id="3.30.560.10">
    <property type="entry name" value="Glucose Oxidase, domain 3"/>
    <property type="match status" value="1"/>
</dbReference>
<name>A0ABX2CIH1_9BRAD</name>
<feature type="domain" description="Glucose-methanol-choline oxidoreductase N-terminal" evidence="6">
    <location>
        <begin position="88"/>
        <end position="111"/>
    </location>
</feature>
<dbReference type="InterPro" id="IPR007867">
    <property type="entry name" value="GMC_OxRtase_C"/>
</dbReference>
<protein>
    <submittedName>
        <fullName evidence="8">Glucose-methanol-choline oxidoreductase</fullName>
    </submittedName>
</protein>
<evidence type="ECO:0000256" key="3">
    <source>
        <dbReference type="ARBA" id="ARBA00022630"/>
    </source>
</evidence>
<dbReference type="Gene3D" id="3.50.50.60">
    <property type="entry name" value="FAD/NAD(P)-binding domain"/>
    <property type="match status" value="1"/>
</dbReference>
<keyword evidence="4 5" id="KW-0274">FAD</keyword>
<evidence type="ECO:0000259" key="7">
    <source>
        <dbReference type="PROSITE" id="PS00624"/>
    </source>
</evidence>
<dbReference type="Pfam" id="PF00732">
    <property type="entry name" value="GMC_oxred_N"/>
    <property type="match status" value="1"/>
</dbReference>
<evidence type="ECO:0000259" key="6">
    <source>
        <dbReference type="PROSITE" id="PS00623"/>
    </source>
</evidence>
<gene>
    <name evidence="8" type="ORF">HL667_23645</name>
</gene>
<evidence type="ECO:0000256" key="1">
    <source>
        <dbReference type="ARBA" id="ARBA00001974"/>
    </source>
</evidence>
<proteinExistence type="inferred from homology"/>
<dbReference type="PROSITE" id="PS00624">
    <property type="entry name" value="GMC_OXRED_2"/>
    <property type="match status" value="1"/>
</dbReference>
<dbReference type="SUPFAM" id="SSF54373">
    <property type="entry name" value="FAD-linked reductases, C-terminal domain"/>
    <property type="match status" value="1"/>
</dbReference>
<organism evidence="8 9">
    <name type="scientific">Bradyrhizobium aeschynomenes</name>
    <dbReference type="NCBI Taxonomy" id="2734909"/>
    <lineage>
        <taxon>Bacteria</taxon>
        <taxon>Pseudomonadati</taxon>
        <taxon>Pseudomonadota</taxon>
        <taxon>Alphaproteobacteria</taxon>
        <taxon>Hyphomicrobiales</taxon>
        <taxon>Nitrobacteraceae</taxon>
        <taxon>Bradyrhizobium</taxon>
    </lineage>
</organism>
<evidence type="ECO:0000256" key="2">
    <source>
        <dbReference type="ARBA" id="ARBA00010790"/>
    </source>
</evidence>
<dbReference type="EMBL" id="JABFDN010000009">
    <property type="protein sequence ID" value="NPU68016.1"/>
    <property type="molecule type" value="Genomic_DNA"/>
</dbReference>
<dbReference type="PANTHER" id="PTHR11552">
    <property type="entry name" value="GLUCOSE-METHANOL-CHOLINE GMC OXIDOREDUCTASE"/>
    <property type="match status" value="1"/>
</dbReference>
<dbReference type="SUPFAM" id="SSF51905">
    <property type="entry name" value="FAD/NAD(P)-binding domain"/>
    <property type="match status" value="1"/>
</dbReference>
<dbReference type="InterPro" id="IPR036188">
    <property type="entry name" value="FAD/NAD-bd_sf"/>
</dbReference>
<sequence length="540" mass="59068">MRETKHVADEVDFIVVGGGSGGATVAGRLSEDPATSVMLLDAGGRNDNWIVTTPYMLFLMVAGPVNNWSFTTVPQRGLNGRTGYQPRGRGLGGSSAINAMVYIRGHRADYDHWAALGNAGWSYEDVLPYFKRAENNAEFDGDYHGQSGPLPVNRLRTGNPVHEIFLQAAREAQFPIRDDFNAETQEGLGLYQVTQSNGERWSAARAYIQPHLGSRRNLRVETSAHASLILFDGNRAVGVKYRQGKEVKEIRCRREVILASGAFQTPQLLMLSGIGDAAALARLGIAGVHHLPGVGRNLQDHPDFIFAYTSDNPNFSSLSPKGLRRLLAGIGQYRRERRGVLTSNFAECGGFLKTDPNLDVPDIQLHFGMAVTDDHGRKRHGNGFSCHFCLLRPKSRGTVALRSADPLAPPLIDPNFLGEDDDLETMVAGYKTTRRLMETPAMRDLGKRDLFTSDVRTDDDIRAILRARVDTVYHPVGTCKMGTDDPLAVVDPTLKVHGLSGLRVVDASIMPTLIGGNTNAPTIMIGEKAADMIRAELRAN</sequence>
<dbReference type="Proteomes" id="UP000886476">
    <property type="component" value="Unassembled WGS sequence"/>
</dbReference>
<dbReference type="PROSITE" id="PS00623">
    <property type="entry name" value="GMC_OXRED_1"/>
    <property type="match status" value="1"/>
</dbReference>
<dbReference type="Pfam" id="PF05199">
    <property type="entry name" value="GMC_oxred_C"/>
    <property type="match status" value="1"/>
</dbReference>
<reference evidence="8" key="1">
    <citation type="submission" date="2020-05" db="EMBL/GenBank/DDBJ databases">
        <title>Nod-independent and nitrogen-fixing Bradyrhizobium aeschynomene sp. nov. isolated from nodules of Aeschynomene indica.</title>
        <authorList>
            <person name="Zhang Z."/>
        </authorList>
    </citation>
    <scope>NUCLEOTIDE SEQUENCE</scope>
    <source>
        <strain evidence="8">83012</strain>
    </source>
</reference>
<evidence type="ECO:0000256" key="4">
    <source>
        <dbReference type="ARBA" id="ARBA00022827"/>
    </source>
</evidence>
<evidence type="ECO:0000313" key="9">
    <source>
        <dbReference type="Proteomes" id="UP000886476"/>
    </source>
</evidence>
<feature type="domain" description="Glucose-methanol-choline oxidoreductase N-terminal" evidence="7">
    <location>
        <begin position="261"/>
        <end position="275"/>
    </location>
</feature>
<comment type="cofactor">
    <cofactor evidence="1">
        <name>FAD</name>
        <dbReference type="ChEBI" id="CHEBI:57692"/>
    </cofactor>
</comment>
<keyword evidence="9" id="KW-1185">Reference proteome</keyword>